<protein>
    <submittedName>
        <fullName evidence="1">Uncharacterized protein</fullName>
    </submittedName>
</protein>
<name>A0A5E4PZP4_9NEOP</name>
<accession>A0A5E4PZP4</accession>
<gene>
    <name evidence="1" type="ORF">LSINAPIS_LOCUS3704</name>
</gene>
<keyword evidence="2" id="KW-1185">Reference proteome</keyword>
<sequence>VSSPFYLSLNEGVSDVSIFSGDTFSNYLPLLHIPTKSSAGYCGLAEPAKTIRTKTGTDMSVRAVEIIDNTTPATVLLDIFDVDTIQSDPNLEDIRVKFTDHTGELTARLPINILQETCGYTVDQLRAMSPDERAAIRWRFLLEQCTA</sequence>
<evidence type="ECO:0000313" key="1">
    <source>
        <dbReference type="EMBL" id="VVC90886.1"/>
    </source>
</evidence>
<feature type="non-terminal residue" evidence="1">
    <location>
        <position position="147"/>
    </location>
</feature>
<dbReference type="AlphaFoldDB" id="A0A5E4PZP4"/>
<organism evidence="1 2">
    <name type="scientific">Leptidea sinapis</name>
    <dbReference type="NCBI Taxonomy" id="189913"/>
    <lineage>
        <taxon>Eukaryota</taxon>
        <taxon>Metazoa</taxon>
        <taxon>Ecdysozoa</taxon>
        <taxon>Arthropoda</taxon>
        <taxon>Hexapoda</taxon>
        <taxon>Insecta</taxon>
        <taxon>Pterygota</taxon>
        <taxon>Neoptera</taxon>
        <taxon>Endopterygota</taxon>
        <taxon>Lepidoptera</taxon>
        <taxon>Glossata</taxon>
        <taxon>Ditrysia</taxon>
        <taxon>Papilionoidea</taxon>
        <taxon>Pieridae</taxon>
        <taxon>Dismorphiinae</taxon>
        <taxon>Leptidea</taxon>
    </lineage>
</organism>
<dbReference type="EMBL" id="FZQP02000893">
    <property type="protein sequence ID" value="VVC90886.1"/>
    <property type="molecule type" value="Genomic_DNA"/>
</dbReference>
<evidence type="ECO:0000313" key="2">
    <source>
        <dbReference type="Proteomes" id="UP000324832"/>
    </source>
</evidence>
<proteinExistence type="predicted"/>
<dbReference type="Proteomes" id="UP000324832">
    <property type="component" value="Unassembled WGS sequence"/>
</dbReference>
<reference evidence="1 2" key="1">
    <citation type="submission" date="2017-07" db="EMBL/GenBank/DDBJ databases">
        <authorList>
            <person name="Talla V."/>
            <person name="Backstrom N."/>
        </authorList>
    </citation>
    <scope>NUCLEOTIDE SEQUENCE [LARGE SCALE GENOMIC DNA]</scope>
</reference>
<feature type="non-terminal residue" evidence="1">
    <location>
        <position position="1"/>
    </location>
</feature>